<dbReference type="RefSeq" id="WP_313501706.1">
    <property type="nucleotide sequence ID" value="NZ_CP134879.1"/>
</dbReference>
<evidence type="ECO:0000313" key="12">
    <source>
        <dbReference type="Proteomes" id="UP001304125"/>
    </source>
</evidence>
<organism evidence="11 12">
    <name type="scientific">Demequina capsici</name>
    <dbReference type="NCBI Taxonomy" id="3075620"/>
    <lineage>
        <taxon>Bacteria</taxon>
        <taxon>Bacillati</taxon>
        <taxon>Actinomycetota</taxon>
        <taxon>Actinomycetes</taxon>
        <taxon>Micrococcales</taxon>
        <taxon>Demequinaceae</taxon>
        <taxon>Demequina</taxon>
    </lineage>
</organism>
<evidence type="ECO:0000256" key="4">
    <source>
        <dbReference type="ARBA" id="ARBA00022630"/>
    </source>
</evidence>
<reference evidence="11 12" key="1">
    <citation type="submission" date="2023-09" db="EMBL/GenBank/DDBJ databases">
        <title>Demequina sp. a novel bacteria isolated from Capsicum annuum.</title>
        <authorList>
            <person name="Humaira Z."/>
            <person name="Lee J."/>
            <person name="Cho D."/>
        </authorList>
    </citation>
    <scope>NUCLEOTIDE SEQUENCE [LARGE SCALE GENOMIC DNA]</scope>
    <source>
        <strain evidence="11 12">OYTSA14</strain>
    </source>
</reference>
<evidence type="ECO:0000256" key="10">
    <source>
        <dbReference type="ARBA" id="ARBA00048540"/>
    </source>
</evidence>
<proteinExistence type="predicted"/>
<dbReference type="PANTHER" id="PTHR30040">
    <property type="entry name" value="THIAMINE BIOSYNTHESIS LIPOPROTEIN APBE"/>
    <property type="match status" value="1"/>
</dbReference>
<keyword evidence="7" id="KW-0274">FAD</keyword>
<keyword evidence="4" id="KW-0285">Flavoprotein</keyword>
<dbReference type="EMBL" id="CP134879">
    <property type="protein sequence ID" value="WNM25968.1"/>
    <property type="molecule type" value="Genomic_DNA"/>
</dbReference>
<dbReference type="PANTHER" id="PTHR30040:SF2">
    <property type="entry name" value="FAD:PROTEIN FMN TRANSFERASE"/>
    <property type="match status" value="1"/>
</dbReference>
<keyword evidence="5 11" id="KW-0808">Transferase</keyword>
<dbReference type="Proteomes" id="UP001304125">
    <property type="component" value="Chromosome"/>
</dbReference>
<evidence type="ECO:0000256" key="5">
    <source>
        <dbReference type="ARBA" id="ARBA00022679"/>
    </source>
</evidence>
<evidence type="ECO:0000256" key="2">
    <source>
        <dbReference type="ARBA" id="ARBA00011955"/>
    </source>
</evidence>
<dbReference type="AlphaFoldDB" id="A0AA96F908"/>
<dbReference type="InterPro" id="IPR024932">
    <property type="entry name" value="ApbE"/>
</dbReference>
<sequence>MIVSAHAMAMDFTLDVDDSVDEQLLRETMLHVERDLTWADSVFSTFKADSCVSRLGRGEIAVADCPPAVEQVLDLCAEYSESTANAFTAIRDGGQIDPTGIVKTWAMDRVRWRLDALQARGWLWGCAGDAMVSGIGPEAGRAWRVGIAHPEDRFRSVGAIELGRGHTAIATSGTSIHGDHIWTTTGGAPWYVQASVVGDDLIACDAWATAIVAGGESVALAAQEHGMDVLALRMVDGQVVADRSPGWRWAA</sequence>
<dbReference type="InterPro" id="IPR003374">
    <property type="entry name" value="ApbE-like_sf"/>
</dbReference>
<dbReference type="GO" id="GO:0046872">
    <property type="term" value="F:metal ion binding"/>
    <property type="evidence" value="ECO:0007669"/>
    <property type="project" value="UniProtKB-KW"/>
</dbReference>
<keyword evidence="8" id="KW-0460">Magnesium</keyword>
<keyword evidence="12" id="KW-1185">Reference proteome</keyword>
<dbReference type="Gene3D" id="3.10.520.10">
    <property type="entry name" value="ApbE-like domains"/>
    <property type="match status" value="2"/>
</dbReference>
<evidence type="ECO:0000313" key="11">
    <source>
        <dbReference type="EMBL" id="WNM25968.1"/>
    </source>
</evidence>
<accession>A0AA96F908</accession>
<evidence type="ECO:0000256" key="8">
    <source>
        <dbReference type="ARBA" id="ARBA00022842"/>
    </source>
</evidence>
<evidence type="ECO:0000256" key="6">
    <source>
        <dbReference type="ARBA" id="ARBA00022723"/>
    </source>
</evidence>
<dbReference type="GO" id="GO:0016740">
    <property type="term" value="F:transferase activity"/>
    <property type="evidence" value="ECO:0007669"/>
    <property type="project" value="UniProtKB-KW"/>
</dbReference>
<dbReference type="Pfam" id="PF02424">
    <property type="entry name" value="ApbE"/>
    <property type="match status" value="1"/>
</dbReference>
<comment type="catalytic activity">
    <reaction evidence="10">
        <text>L-threonyl-[protein] + FAD = FMN-L-threonyl-[protein] + AMP + H(+)</text>
        <dbReference type="Rhea" id="RHEA:36847"/>
        <dbReference type="Rhea" id="RHEA-COMP:11060"/>
        <dbReference type="Rhea" id="RHEA-COMP:11061"/>
        <dbReference type="ChEBI" id="CHEBI:15378"/>
        <dbReference type="ChEBI" id="CHEBI:30013"/>
        <dbReference type="ChEBI" id="CHEBI:57692"/>
        <dbReference type="ChEBI" id="CHEBI:74257"/>
        <dbReference type="ChEBI" id="CHEBI:456215"/>
        <dbReference type="EC" id="2.7.1.180"/>
    </reaction>
</comment>
<keyword evidence="6" id="KW-0479">Metal-binding</keyword>
<gene>
    <name evidence="11" type="ORF">RN606_08665</name>
</gene>
<evidence type="ECO:0000256" key="7">
    <source>
        <dbReference type="ARBA" id="ARBA00022827"/>
    </source>
</evidence>
<name>A0AA96F908_9MICO</name>
<dbReference type="SUPFAM" id="SSF143631">
    <property type="entry name" value="ApbE-like"/>
    <property type="match status" value="1"/>
</dbReference>
<evidence type="ECO:0000256" key="3">
    <source>
        <dbReference type="ARBA" id="ARBA00016337"/>
    </source>
</evidence>
<protein>
    <recommendedName>
        <fullName evidence="3">FAD:protein FMN transferase</fullName>
        <ecNumber evidence="2">2.7.1.180</ecNumber>
    </recommendedName>
    <alternativeName>
        <fullName evidence="9">Flavin transferase</fullName>
    </alternativeName>
</protein>
<comment type="cofactor">
    <cofactor evidence="1">
        <name>Mg(2+)</name>
        <dbReference type="ChEBI" id="CHEBI:18420"/>
    </cofactor>
</comment>
<evidence type="ECO:0000256" key="9">
    <source>
        <dbReference type="ARBA" id="ARBA00031306"/>
    </source>
</evidence>
<evidence type="ECO:0000256" key="1">
    <source>
        <dbReference type="ARBA" id="ARBA00001946"/>
    </source>
</evidence>
<dbReference type="EC" id="2.7.1.180" evidence="2"/>